<dbReference type="Gene3D" id="2.130.10.10">
    <property type="entry name" value="YVTN repeat-like/Quinoprotein amine dehydrogenase"/>
    <property type="match status" value="2"/>
</dbReference>
<dbReference type="SUPFAM" id="SSF63829">
    <property type="entry name" value="Calcium-dependent phosphotriesterase"/>
    <property type="match status" value="1"/>
</dbReference>
<dbReference type="Proteomes" id="UP001151133">
    <property type="component" value="Unassembled WGS sequence"/>
</dbReference>
<evidence type="ECO:0000313" key="4">
    <source>
        <dbReference type="Proteomes" id="UP001151133"/>
    </source>
</evidence>
<keyword evidence="4" id="KW-1185">Reference proteome</keyword>
<evidence type="ECO:0000259" key="2">
    <source>
        <dbReference type="Pfam" id="PF21544"/>
    </source>
</evidence>
<keyword evidence="1" id="KW-0732">Signal</keyword>
<proteinExistence type="predicted"/>
<dbReference type="RefSeq" id="WP_264286351.1">
    <property type="nucleotide sequence ID" value="NZ_JAOZEV010000004.1"/>
</dbReference>
<reference evidence="3" key="1">
    <citation type="submission" date="2022-10" db="EMBL/GenBank/DDBJ databases">
        <title>Two novel species of Flavobacterium.</title>
        <authorList>
            <person name="Liu Q."/>
            <person name="Xin Y.-H."/>
        </authorList>
    </citation>
    <scope>NUCLEOTIDE SEQUENCE</scope>
    <source>
        <strain evidence="3">LS1R47</strain>
    </source>
</reference>
<comment type="caution">
    <text evidence="3">The sequence shown here is derived from an EMBL/GenBank/DDBJ whole genome shotgun (WGS) entry which is preliminary data.</text>
</comment>
<name>A0A9X3C8M3_9FLAO</name>
<dbReference type="Pfam" id="PF21544">
    <property type="entry name" value="PorZ_N_b_propeller"/>
    <property type="match status" value="1"/>
</dbReference>
<dbReference type="InterPro" id="IPR015943">
    <property type="entry name" value="WD40/YVTN_repeat-like_dom_sf"/>
</dbReference>
<accession>A0A9X3C8M3</accession>
<evidence type="ECO:0000256" key="1">
    <source>
        <dbReference type="ARBA" id="ARBA00022729"/>
    </source>
</evidence>
<sequence>MEKKFLYVLFLLLMQFGFAQNKLLWQGYFSYNQIKDVSDSPVAIYAATDNALFSKNTATNILKTVNTVDGLSGQTISSLYHSELFRKTLIGYENGLMTVINEADGSIVKVVDIINKQLPANLKKINHFVEHDGIVYVSCDFGIVQFNLKTLQFGDTYFIGDNGAQINVRQATIYNGFIYAATNSGIRRASIRNANLVDYNQWTVVTGGDWSSVQTNDTKLIAINTSGYINNYDSVSGAFVGFTSLPEVAKDMRAKNHNLFITTRSAVYIYDNQMILLRQIKNSDVATTMLSFTCATVVGDNIYIGTDENGLYVSKLSGASGFENMMPIGPSRNNIFAINVTPSVLWAVYGNYDVFYNPYPLDSYGVSKFNTTGWLNIPYEKVLQAKSMTRVIVNPNNENQVYASSFFSGLLKIENDIPSVLYNQSNSGLETLTFLGPGYIDVRINGTAFDKLGNLWVTNSLIKNGLKVLRTNGQWQTFPISTALIKAEDASFGSMTIDKNSTKWVGTNRDGVIAFNESTNTVKKITQGLDTGNLPTPDARVVAVDAKDQLWIGTTKGLRVLSNVNNFRTENQLKANPIIIMDDGLAQELLYEQFITAIVVDGANNKWIGTVDSGVFLVSPNGQETKYHFTINNSPLPSNQINDIGINSTTGEVYIATNKGMISFKGIATQANEDLNNVYVYPNPVRPEFSGTVKIAGLLDKANIKITDIEGNLVYETTSEGGTIEWDTTAFGKYKVASGVYMIIISAQDGGETKVKKVMIIR</sequence>
<evidence type="ECO:0000313" key="3">
    <source>
        <dbReference type="EMBL" id="MCV9932053.1"/>
    </source>
</evidence>
<dbReference type="AlphaFoldDB" id="A0A9X3C8M3"/>
<protein>
    <submittedName>
        <fullName evidence="3">T9SS type A sorting domain-containing protein</fullName>
    </submittedName>
</protein>
<dbReference type="InterPro" id="IPR026444">
    <property type="entry name" value="Secre_tail"/>
</dbReference>
<dbReference type="InterPro" id="IPR048954">
    <property type="entry name" value="PorZ_N"/>
</dbReference>
<organism evidence="3 4">
    <name type="scientific">Flavobacterium frigoritolerans</name>
    <dbReference type="NCBI Taxonomy" id="2987686"/>
    <lineage>
        <taxon>Bacteria</taxon>
        <taxon>Pseudomonadati</taxon>
        <taxon>Bacteroidota</taxon>
        <taxon>Flavobacteriia</taxon>
        <taxon>Flavobacteriales</taxon>
        <taxon>Flavobacteriaceae</taxon>
        <taxon>Flavobacterium</taxon>
    </lineage>
</organism>
<gene>
    <name evidence="3" type="ORF">OIU80_07140</name>
</gene>
<dbReference type="EMBL" id="JAOZEV010000004">
    <property type="protein sequence ID" value="MCV9932053.1"/>
    <property type="molecule type" value="Genomic_DNA"/>
</dbReference>
<dbReference type="NCBIfam" id="TIGR04183">
    <property type="entry name" value="Por_Secre_tail"/>
    <property type="match status" value="1"/>
</dbReference>
<feature type="domain" description="PorZ N-terminal beta-propeller" evidence="2">
    <location>
        <begin position="44"/>
        <end position="203"/>
    </location>
</feature>